<dbReference type="EMBL" id="QUSL01000019">
    <property type="protein sequence ID" value="RGD84057.1"/>
    <property type="molecule type" value="Genomic_DNA"/>
</dbReference>
<evidence type="ECO:0000313" key="8">
    <source>
        <dbReference type="Proteomes" id="UP000261032"/>
    </source>
</evidence>
<dbReference type="RefSeq" id="WP_117581818.1">
    <property type="nucleotide sequence ID" value="NZ_QUSL01000019.1"/>
</dbReference>
<keyword evidence="4 6" id="KW-1133">Transmembrane helix</keyword>
<evidence type="ECO:0000256" key="6">
    <source>
        <dbReference type="SAM" id="Phobius"/>
    </source>
</evidence>
<dbReference type="PANTHER" id="PTHR30250:SF26">
    <property type="entry name" value="PSMA PROTEIN"/>
    <property type="match status" value="1"/>
</dbReference>
<feature type="transmembrane region" description="Helical" evidence="6">
    <location>
        <begin position="341"/>
        <end position="359"/>
    </location>
</feature>
<dbReference type="InterPro" id="IPR050833">
    <property type="entry name" value="Poly_Biosynth_Transport"/>
</dbReference>
<proteinExistence type="predicted"/>
<gene>
    <name evidence="7" type="ORF">DXB93_11950</name>
</gene>
<keyword evidence="2" id="KW-1003">Cell membrane</keyword>
<feature type="transmembrane region" description="Helical" evidence="6">
    <location>
        <begin position="7"/>
        <end position="28"/>
    </location>
</feature>
<keyword evidence="7" id="KW-0413">Isomerase</keyword>
<dbReference type="Proteomes" id="UP000261032">
    <property type="component" value="Unassembled WGS sequence"/>
</dbReference>
<evidence type="ECO:0000256" key="4">
    <source>
        <dbReference type="ARBA" id="ARBA00022989"/>
    </source>
</evidence>
<feature type="transmembrane region" description="Helical" evidence="6">
    <location>
        <begin position="295"/>
        <end position="321"/>
    </location>
</feature>
<dbReference type="AlphaFoldDB" id="A0A3E3EBJ9"/>
<comment type="caution">
    <text evidence="7">The sequence shown here is derived from an EMBL/GenBank/DDBJ whole genome shotgun (WGS) entry which is preliminary data.</text>
</comment>
<evidence type="ECO:0000313" key="7">
    <source>
        <dbReference type="EMBL" id="RGD84057.1"/>
    </source>
</evidence>
<evidence type="ECO:0000256" key="1">
    <source>
        <dbReference type="ARBA" id="ARBA00004651"/>
    </source>
</evidence>
<reference evidence="7 8" key="1">
    <citation type="submission" date="2018-08" db="EMBL/GenBank/DDBJ databases">
        <title>A genome reference for cultivated species of the human gut microbiota.</title>
        <authorList>
            <person name="Zou Y."/>
            <person name="Xue W."/>
            <person name="Luo G."/>
        </authorList>
    </citation>
    <scope>NUCLEOTIDE SEQUENCE [LARGE SCALE GENOMIC DNA]</scope>
    <source>
        <strain evidence="7 8">OM06-4</strain>
    </source>
</reference>
<feature type="transmembrane region" description="Helical" evidence="6">
    <location>
        <begin position="187"/>
        <end position="205"/>
    </location>
</feature>
<organism evidence="7 8">
    <name type="scientific">Thomasclavelia ramosa</name>
    <dbReference type="NCBI Taxonomy" id="1547"/>
    <lineage>
        <taxon>Bacteria</taxon>
        <taxon>Bacillati</taxon>
        <taxon>Bacillota</taxon>
        <taxon>Erysipelotrichia</taxon>
        <taxon>Erysipelotrichales</taxon>
        <taxon>Coprobacillaceae</taxon>
        <taxon>Thomasclavelia</taxon>
    </lineage>
</organism>
<feature type="transmembrane region" description="Helical" evidence="6">
    <location>
        <begin position="460"/>
        <end position="482"/>
    </location>
</feature>
<feature type="transmembrane region" description="Helical" evidence="6">
    <location>
        <begin position="255"/>
        <end position="274"/>
    </location>
</feature>
<dbReference type="PANTHER" id="PTHR30250">
    <property type="entry name" value="PST FAMILY PREDICTED COLANIC ACID TRANSPORTER"/>
    <property type="match status" value="1"/>
</dbReference>
<dbReference type="GO" id="GO:0005886">
    <property type="term" value="C:plasma membrane"/>
    <property type="evidence" value="ECO:0007669"/>
    <property type="project" value="UniProtKB-SubCell"/>
</dbReference>
<sequence>MNTSRKGILNIFTAFFSQILIIITGIVIPKLILSYYGSETNGLINSVVQILNYFSLFEAGVGIASLQALYKPVSQDNKDGISRIMVATHNFYKKAGMLYVIAVVALAFVYPVFVETSISYFVIFLIIIFLGLGNSINFIYQGKYKILMQAEGYSYVINVITTIIQIAICAVRIVLISAGFDIITVQFSYFLICILQMLIYHWYIYKNYGWLNFKLEPDNKAISQKSATLIHQVSSLIFNSTDVLLLTLLTRDLKVVSVYTVYNMIVSMISTLINQINSGFDFKLGQMYNTETKKYILYFDIIDMLNMILAFTAISITYIFIVPFIRLYTAGITDTNYINSSYSLLFIMAPLLSAIRIPVNNMVSYAGHFKKTQWRSVIEATINITVSVLMIPKFGIYGALMGTIAALLYRTNDLILYAYKYLIKEKPFRTYKRIISGLVVFILIILFVDNNVYYTSYFTMLYYCFIYGIPLLIIYTIVECIVSRKELCRFIEYYKKIKNK</sequence>
<feature type="transmembrane region" description="Helical" evidence="6">
    <location>
        <begin position="152"/>
        <end position="175"/>
    </location>
</feature>
<evidence type="ECO:0000256" key="5">
    <source>
        <dbReference type="ARBA" id="ARBA00023136"/>
    </source>
</evidence>
<feature type="transmembrane region" description="Helical" evidence="6">
    <location>
        <begin position="48"/>
        <end position="70"/>
    </location>
</feature>
<feature type="transmembrane region" description="Helical" evidence="6">
    <location>
        <begin position="118"/>
        <end position="140"/>
    </location>
</feature>
<feature type="transmembrane region" description="Helical" evidence="6">
    <location>
        <begin position="91"/>
        <end position="112"/>
    </location>
</feature>
<name>A0A3E3EBJ9_9FIRM</name>
<feature type="transmembrane region" description="Helical" evidence="6">
    <location>
        <begin position="434"/>
        <end position="454"/>
    </location>
</feature>
<protein>
    <submittedName>
        <fullName evidence="7">Sugar isomerase</fullName>
    </submittedName>
</protein>
<feature type="transmembrane region" description="Helical" evidence="6">
    <location>
        <begin position="380"/>
        <end position="398"/>
    </location>
</feature>
<keyword evidence="5 6" id="KW-0472">Membrane</keyword>
<comment type="subcellular location">
    <subcellularLocation>
        <location evidence="1">Cell membrane</location>
        <topology evidence="1">Multi-pass membrane protein</topology>
    </subcellularLocation>
</comment>
<dbReference type="GO" id="GO:0016853">
    <property type="term" value="F:isomerase activity"/>
    <property type="evidence" value="ECO:0007669"/>
    <property type="project" value="UniProtKB-KW"/>
</dbReference>
<keyword evidence="3 6" id="KW-0812">Transmembrane</keyword>
<accession>A0A3E3EBJ9</accession>
<evidence type="ECO:0000256" key="3">
    <source>
        <dbReference type="ARBA" id="ARBA00022692"/>
    </source>
</evidence>
<evidence type="ECO:0000256" key="2">
    <source>
        <dbReference type="ARBA" id="ARBA00022475"/>
    </source>
</evidence>